<dbReference type="Gene3D" id="3.20.20.140">
    <property type="entry name" value="Metal-dependent hydrolases"/>
    <property type="match status" value="1"/>
</dbReference>
<reference evidence="5 6" key="1">
    <citation type="submission" date="2018-11" db="EMBL/GenBank/DDBJ databases">
        <title>Rufibacter latericius sp. nov., isolated from water in Baiyang Lake.</title>
        <authorList>
            <person name="Yang Y."/>
        </authorList>
    </citation>
    <scope>NUCLEOTIDE SEQUENCE [LARGE SCALE GENOMIC DNA]</scope>
    <source>
        <strain evidence="5 6">MCC P1</strain>
    </source>
</reference>
<keyword evidence="6" id="KW-1185">Reference proteome</keyword>
<dbReference type="AlphaFoldDB" id="A0A3M9N776"/>
<organism evidence="5 6">
    <name type="scientific">Rufibacter immobilis</name>
    <dbReference type="NCBI Taxonomy" id="1348778"/>
    <lineage>
        <taxon>Bacteria</taxon>
        <taxon>Pseudomonadati</taxon>
        <taxon>Bacteroidota</taxon>
        <taxon>Cytophagia</taxon>
        <taxon>Cytophagales</taxon>
        <taxon>Hymenobacteraceae</taxon>
        <taxon>Rufibacter</taxon>
    </lineage>
</organism>
<dbReference type="GO" id="GO:0030145">
    <property type="term" value="F:manganese ion binding"/>
    <property type="evidence" value="ECO:0007669"/>
    <property type="project" value="InterPro"/>
</dbReference>
<evidence type="ECO:0000313" key="5">
    <source>
        <dbReference type="EMBL" id="RNI33157.1"/>
    </source>
</evidence>
<evidence type="ECO:0000256" key="2">
    <source>
        <dbReference type="ARBA" id="ARBA00013064"/>
    </source>
</evidence>
<sequence>MWGSLKKLWCRSEPNHVSSYAALGADMHSHLLPGLDDGAATLEDSIQLVEALHTLGFRKLCMTPHIMGDFFKNTPVCIREKLQQLEEAIKAHGLPVELSCAAEYYLDEWFVSKLEKGEELLTFGGERKFLLIETSYMNEPAHLRQIIFEIQAAGYTPVLAHPERYTYFYGRPEALLSLRETGILFQINLNSIAGYYSKPAKDMARLLIQRKSVEFLGTDTHSMKHIRVLERVMSEPLFKAAIKLPLLNSTL</sequence>
<protein>
    <recommendedName>
        <fullName evidence="2">protein-tyrosine-phosphatase</fullName>
        <ecNumber evidence="2">3.1.3.48</ecNumber>
    </recommendedName>
</protein>
<dbReference type="InterPro" id="IPR016667">
    <property type="entry name" value="Caps_polysacc_synth_CpsB/CapC"/>
</dbReference>
<dbReference type="RefSeq" id="WP_123131346.1">
    <property type="nucleotide sequence ID" value="NZ_RJJE01000001.1"/>
</dbReference>
<name>A0A3M9N776_9BACT</name>
<dbReference type="Proteomes" id="UP000271010">
    <property type="component" value="Unassembled WGS sequence"/>
</dbReference>
<evidence type="ECO:0000256" key="3">
    <source>
        <dbReference type="ARBA" id="ARBA00022801"/>
    </source>
</evidence>
<dbReference type="PANTHER" id="PTHR39181">
    <property type="entry name" value="TYROSINE-PROTEIN PHOSPHATASE YWQE"/>
    <property type="match status" value="1"/>
</dbReference>
<dbReference type="Pfam" id="PF19567">
    <property type="entry name" value="CpsB_CapC"/>
    <property type="match status" value="1"/>
</dbReference>
<evidence type="ECO:0000256" key="1">
    <source>
        <dbReference type="ARBA" id="ARBA00005750"/>
    </source>
</evidence>
<comment type="catalytic activity">
    <reaction evidence="4">
        <text>O-phospho-L-tyrosyl-[protein] + H2O = L-tyrosyl-[protein] + phosphate</text>
        <dbReference type="Rhea" id="RHEA:10684"/>
        <dbReference type="Rhea" id="RHEA-COMP:10136"/>
        <dbReference type="Rhea" id="RHEA-COMP:20101"/>
        <dbReference type="ChEBI" id="CHEBI:15377"/>
        <dbReference type="ChEBI" id="CHEBI:43474"/>
        <dbReference type="ChEBI" id="CHEBI:46858"/>
        <dbReference type="ChEBI" id="CHEBI:61978"/>
        <dbReference type="EC" id="3.1.3.48"/>
    </reaction>
</comment>
<dbReference type="EMBL" id="RJJE01000001">
    <property type="protein sequence ID" value="RNI33157.1"/>
    <property type="molecule type" value="Genomic_DNA"/>
</dbReference>
<dbReference type="GO" id="GO:0004725">
    <property type="term" value="F:protein tyrosine phosphatase activity"/>
    <property type="evidence" value="ECO:0007669"/>
    <property type="project" value="UniProtKB-EC"/>
</dbReference>
<gene>
    <name evidence="5" type="ORF">EFA69_01685</name>
</gene>
<accession>A0A3M9N776</accession>
<dbReference type="OrthoDB" id="9788539at2"/>
<dbReference type="InterPro" id="IPR016195">
    <property type="entry name" value="Pol/histidinol_Pase-like"/>
</dbReference>
<comment type="similarity">
    <text evidence="1">Belongs to the metallo-dependent hydrolases superfamily. CpsB/CapC family.</text>
</comment>
<dbReference type="SUPFAM" id="SSF89550">
    <property type="entry name" value="PHP domain-like"/>
    <property type="match status" value="1"/>
</dbReference>
<evidence type="ECO:0000256" key="4">
    <source>
        <dbReference type="ARBA" id="ARBA00051722"/>
    </source>
</evidence>
<keyword evidence="3" id="KW-0378">Hydrolase</keyword>
<evidence type="ECO:0000313" key="6">
    <source>
        <dbReference type="Proteomes" id="UP000271010"/>
    </source>
</evidence>
<proteinExistence type="inferred from homology"/>
<dbReference type="EC" id="3.1.3.48" evidence="2"/>
<comment type="caution">
    <text evidence="5">The sequence shown here is derived from an EMBL/GenBank/DDBJ whole genome shotgun (WGS) entry which is preliminary data.</text>
</comment>
<dbReference type="PANTHER" id="PTHR39181:SF1">
    <property type="entry name" value="TYROSINE-PROTEIN PHOSPHATASE YWQE"/>
    <property type="match status" value="1"/>
</dbReference>